<feature type="binding site" evidence="11">
    <location>
        <begin position="5"/>
        <end position="6"/>
    </location>
    <ligand>
        <name>substrate</name>
    </ligand>
</feature>
<dbReference type="InterPro" id="IPR011179">
    <property type="entry name" value="IPdP_isomerase"/>
</dbReference>
<comment type="similarity">
    <text evidence="11">Belongs to the IPP isomerase type 2 family.</text>
</comment>
<dbReference type="GO" id="GO:0016491">
    <property type="term" value="F:oxidoreductase activity"/>
    <property type="evidence" value="ECO:0007669"/>
    <property type="project" value="InterPro"/>
</dbReference>
<evidence type="ECO:0000259" key="12">
    <source>
        <dbReference type="Pfam" id="PF01070"/>
    </source>
</evidence>
<feature type="binding site" evidence="11">
    <location>
        <begin position="61"/>
        <end position="63"/>
    </location>
    <ligand>
        <name>FMN</name>
        <dbReference type="ChEBI" id="CHEBI:58210"/>
    </ligand>
</feature>
<dbReference type="EC" id="5.3.3.2" evidence="11"/>
<proteinExistence type="inferred from homology"/>
<evidence type="ECO:0000313" key="13">
    <source>
        <dbReference type="EMBL" id="KXA28538.1"/>
    </source>
</evidence>
<feature type="binding site" evidence="11">
    <location>
        <position position="150"/>
    </location>
    <ligand>
        <name>substrate</name>
    </ligand>
</feature>
<protein>
    <recommendedName>
        <fullName evidence="11">Isopentenyl-diphosphate delta-isomerase</fullName>
        <shortName evidence="11">IPP isomerase</shortName>
        <ecNumber evidence="11">5.3.3.2</ecNumber>
    </recommendedName>
    <alternativeName>
        <fullName evidence="11">Isopentenyl diphosphate:dimethylallyl diphosphate isomerase</fullName>
    </alternativeName>
    <alternativeName>
        <fullName evidence="11">Isopentenyl pyrophosphate isomerase</fullName>
    </alternativeName>
    <alternativeName>
        <fullName evidence="11">Type 2 isopentenyl diphosphate isomerase</fullName>
        <shortName evidence="11">IDI-2</shortName>
    </alternativeName>
</protein>
<dbReference type="GO" id="GO:0070402">
    <property type="term" value="F:NADPH binding"/>
    <property type="evidence" value="ECO:0007669"/>
    <property type="project" value="UniProtKB-UniRule"/>
</dbReference>
<dbReference type="HAMAP" id="MF_00354">
    <property type="entry name" value="Idi_2"/>
    <property type="match status" value="1"/>
</dbReference>
<keyword evidence="2 11" id="KW-0963">Cytoplasm</keyword>
<keyword evidence="8 11" id="KW-0414">Isoprene biosynthesis</keyword>
<feature type="binding site" evidence="11">
    <location>
        <position position="151"/>
    </location>
    <ligand>
        <name>Mg(2+)</name>
        <dbReference type="ChEBI" id="CHEBI:18420"/>
    </ligand>
</feature>
<comment type="cofactor">
    <cofactor evidence="11">
        <name>NADPH</name>
        <dbReference type="ChEBI" id="CHEBI:57783"/>
    </cofactor>
</comment>
<dbReference type="SUPFAM" id="SSF51395">
    <property type="entry name" value="FMN-linked oxidoreductases"/>
    <property type="match status" value="1"/>
</dbReference>
<name>A0A133PJ28_9FIRM</name>
<keyword evidence="9 11" id="KW-0413">Isomerase</keyword>
<dbReference type="GO" id="GO:0004452">
    <property type="term" value="F:isopentenyl-diphosphate delta-isomerase activity"/>
    <property type="evidence" value="ECO:0007669"/>
    <property type="project" value="UniProtKB-UniRule"/>
</dbReference>
<evidence type="ECO:0000256" key="3">
    <source>
        <dbReference type="ARBA" id="ARBA00022630"/>
    </source>
</evidence>
<keyword evidence="5 11" id="KW-0479">Metal-binding</keyword>
<comment type="subcellular location">
    <subcellularLocation>
        <location evidence="11">Cytoplasm</location>
    </subcellularLocation>
</comment>
<feature type="binding site" evidence="11">
    <location>
        <begin position="259"/>
        <end position="261"/>
    </location>
    <ligand>
        <name>FMN</name>
        <dbReference type="ChEBI" id="CHEBI:58210"/>
    </ligand>
</feature>
<comment type="cofactor">
    <cofactor evidence="1 11">
        <name>FMN</name>
        <dbReference type="ChEBI" id="CHEBI:58210"/>
    </cofactor>
</comment>
<organism evidence="13">
    <name type="scientific">Peptoniphilus harei</name>
    <dbReference type="NCBI Taxonomy" id="54005"/>
    <lineage>
        <taxon>Bacteria</taxon>
        <taxon>Bacillati</taxon>
        <taxon>Bacillota</taxon>
        <taxon>Tissierellia</taxon>
        <taxon>Tissierellales</taxon>
        <taxon>Peptoniphilaceae</taxon>
        <taxon>Peptoniphilus</taxon>
    </lineage>
</organism>
<evidence type="ECO:0000256" key="2">
    <source>
        <dbReference type="ARBA" id="ARBA00022490"/>
    </source>
</evidence>
<dbReference type="Gene3D" id="3.20.20.70">
    <property type="entry name" value="Aldolase class I"/>
    <property type="match status" value="1"/>
</dbReference>
<evidence type="ECO:0000256" key="11">
    <source>
        <dbReference type="HAMAP-Rule" id="MF_00354"/>
    </source>
</evidence>
<dbReference type="EMBL" id="LRQE01000042">
    <property type="protein sequence ID" value="KXA28538.1"/>
    <property type="molecule type" value="Genomic_DNA"/>
</dbReference>
<dbReference type="GO" id="GO:0005737">
    <property type="term" value="C:cytoplasm"/>
    <property type="evidence" value="ECO:0007669"/>
    <property type="project" value="UniProtKB-SubCell"/>
</dbReference>
<keyword evidence="7 11" id="KW-0521">NADP</keyword>
<dbReference type="GO" id="GO:0008299">
    <property type="term" value="P:isoprenoid biosynthetic process"/>
    <property type="evidence" value="ECO:0007669"/>
    <property type="project" value="UniProtKB-UniRule"/>
</dbReference>
<feature type="binding site" evidence="11">
    <location>
        <position position="207"/>
    </location>
    <ligand>
        <name>FMN</name>
        <dbReference type="ChEBI" id="CHEBI:58210"/>
    </ligand>
</feature>
<feature type="binding site" evidence="11">
    <location>
        <position position="120"/>
    </location>
    <ligand>
        <name>FMN</name>
        <dbReference type="ChEBI" id="CHEBI:58210"/>
    </ligand>
</feature>
<feature type="domain" description="FMN-dependent dehydrogenase" evidence="12">
    <location>
        <begin position="166"/>
        <end position="323"/>
    </location>
</feature>
<dbReference type="CDD" id="cd02811">
    <property type="entry name" value="IDI-2_FMN"/>
    <property type="match status" value="1"/>
</dbReference>
<comment type="function">
    <text evidence="11">Involved in the biosynthesis of isoprenoids. Catalyzes the 1,3-allylic rearrangement of the homoallylic substrate isopentenyl (IPP) to its allylic isomer, dimethylallyl diphosphate (DMAPP).</text>
</comment>
<dbReference type="PANTHER" id="PTHR43665">
    <property type="entry name" value="ISOPENTENYL-DIPHOSPHATE DELTA-ISOMERASE"/>
    <property type="match status" value="1"/>
</dbReference>
<dbReference type="PATRIC" id="fig|54005.3.peg.1737"/>
<dbReference type="Pfam" id="PF01070">
    <property type="entry name" value="FMN_dh"/>
    <property type="match status" value="1"/>
</dbReference>
<dbReference type="InterPro" id="IPR013785">
    <property type="entry name" value="Aldolase_TIM"/>
</dbReference>
<evidence type="ECO:0000256" key="5">
    <source>
        <dbReference type="ARBA" id="ARBA00022723"/>
    </source>
</evidence>
<comment type="subunit">
    <text evidence="10 11">Homooctamer. Dimer of tetramers.</text>
</comment>
<dbReference type="PANTHER" id="PTHR43665:SF1">
    <property type="entry name" value="ISOPENTENYL-DIPHOSPHATE DELTA-ISOMERASE"/>
    <property type="match status" value="1"/>
</dbReference>
<comment type="catalytic activity">
    <reaction evidence="11">
        <text>isopentenyl diphosphate = dimethylallyl diphosphate</text>
        <dbReference type="Rhea" id="RHEA:23284"/>
        <dbReference type="ChEBI" id="CHEBI:57623"/>
        <dbReference type="ChEBI" id="CHEBI:128769"/>
        <dbReference type="EC" id="5.3.3.2"/>
    </reaction>
</comment>
<evidence type="ECO:0000256" key="6">
    <source>
        <dbReference type="ARBA" id="ARBA00022842"/>
    </source>
</evidence>
<evidence type="ECO:0000256" key="1">
    <source>
        <dbReference type="ARBA" id="ARBA00001917"/>
    </source>
</evidence>
<evidence type="ECO:0000256" key="8">
    <source>
        <dbReference type="ARBA" id="ARBA00023229"/>
    </source>
</evidence>
<dbReference type="GO" id="GO:0010181">
    <property type="term" value="F:FMN binding"/>
    <property type="evidence" value="ECO:0007669"/>
    <property type="project" value="UniProtKB-UniRule"/>
</dbReference>
<dbReference type="AlphaFoldDB" id="A0A133PJ28"/>
<dbReference type="GO" id="GO:0000287">
    <property type="term" value="F:magnesium ion binding"/>
    <property type="evidence" value="ECO:0007669"/>
    <property type="project" value="UniProtKB-UniRule"/>
</dbReference>
<evidence type="ECO:0000256" key="7">
    <source>
        <dbReference type="ARBA" id="ARBA00022857"/>
    </source>
</evidence>
<dbReference type="InterPro" id="IPR000262">
    <property type="entry name" value="FMN-dep_DH"/>
</dbReference>
<keyword evidence="3 11" id="KW-0285">Flavoprotein</keyword>
<gene>
    <name evidence="11" type="primary">fni</name>
    <name evidence="13" type="ORF">HMPREF3229_01776</name>
</gene>
<dbReference type="Proteomes" id="UP000070174">
    <property type="component" value="Unassembled WGS sequence"/>
</dbReference>
<feature type="binding site" evidence="11">
    <location>
        <begin position="280"/>
        <end position="281"/>
    </location>
    <ligand>
        <name>FMN</name>
        <dbReference type="ChEBI" id="CHEBI:58210"/>
    </ligand>
</feature>
<dbReference type="NCBIfam" id="TIGR02151">
    <property type="entry name" value="IPP_isom_2"/>
    <property type="match status" value="1"/>
</dbReference>
<keyword evidence="6 11" id="KW-0460">Magnesium</keyword>
<comment type="caution">
    <text evidence="13">The sequence shown here is derived from an EMBL/GenBank/DDBJ whole genome shotgun (WGS) entry which is preliminary data.</text>
</comment>
<keyword evidence="4 11" id="KW-0288">FMN</keyword>
<feature type="binding site" evidence="11">
    <location>
        <position position="91"/>
    </location>
    <ligand>
        <name>FMN</name>
        <dbReference type="ChEBI" id="CHEBI:58210"/>
    </ligand>
</feature>
<evidence type="ECO:0000256" key="10">
    <source>
        <dbReference type="ARBA" id="ARBA00025810"/>
    </source>
</evidence>
<comment type="cofactor">
    <cofactor evidence="11">
        <name>Mg(2+)</name>
        <dbReference type="ChEBI" id="CHEBI:18420"/>
    </cofactor>
</comment>
<dbReference type="RefSeq" id="WP_060800707.1">
    <property type="nucleotide sequence ID" value="NZ_KQ957105.1"/>
</dbReference>
<accession>A0A133PJ28</accession>
<comment type="caution">
    <text evidence="11">Lacks conserved residue(s) required for the propagation of feature annotation.</text>
</comment>
<dbReference type="PIRSF" id="PIRSF003314">
    <property type="entry name" value="IPP_isomerase"/>
    <property type="match status" value="1"/>
</dbReference>
<evidence type="ECO:0000256" key="9">
    <source>
        <dbReference type="ARBA" id="ARBA00023235"/>
    </source>
</evidence>
<evidence type="ECO:0000313" key="14">
    <source>
        <dbReference type="Proteomes" id="UP000070174"/>
    </source>
</evidence>
<sequence>MRKYRKTEHIENFLRSTYVGDPLFSDIFLYNDSLPEINYDEIDTSLNFLNKKLKFPLMINAMTGGSDLSEEINRSLANVAAEYDLPMAVGSQTIALEDKDSRKSFEIVREIIKDGIVISNLSGFASPEDAKLAVDLLRADAIQIHLNPAQELVQVEGERNFCGILNNIEKIVNTSEVPVIVKEVGFGMSQKTVKKLHDVGVEYVDISGFGGSNFFEIENLREPNADISDLFSWGIPTALSLIETKKLAYDDMCLIASGGIKTSVDIVKSLCIGADMTAISGEILSYIVRGGYEYTLRYIDGLMEKTKMLMMLNGAKNISELQKVDYKVTGKLRELLED</sequence>
<evidence type="ECO:0000256" key="4">
    <source>
        <dbReference type="ARBA" id="ARBA00022643"/>
    </source>
</evidence>
<reference evidence="13 14" key="1">
    <citation type="submission" date="2016-01" db="EMBL/GenBank/DDBJ databases">
        <authorList>
            <person name="Oliw E.H."/>
        </authorList>
    </citation>
    <scope>NUCLEOTIDE SEQUENCE [LARGE SCALE GENOMIC DNA]</scope>
    <source>
        <strain evidence="13 14">CMW7756A</strain>
    </source>
</reference>
<feature type="binding site" evidence="11">
    <location>
        <position position="182"/>
    </location>
    <ligand>
        <name>FMN</name>
        <dbReference type="ChEBI" id="CHEBI:58210"/>
    </ligand>
</feature>